<dbReference type="Pfam" id="PF01431">
    <property type="entry name" value="Peptidase_M13"/>
    <property type="match status" value="1"/>
</dbReference>
<sequence>MDIMEKSTKPRKHRWTVVEIGLSVIVLLLSCALAGLIADRNICTTPQCVTAAARLLQNMDPSVEPCQDFYQYACGGWIERHVIPETSSLHSVFNILRDELEIVLKGVLEMESKDDREAFKKAKTLYSSCMNEILIEQRDSQPLLRLIDSIGDWPVASEVWNGTAGTRDKQAWSLEDTLAVLNARYNKKAVLEMFVWPDDRDSRRYIIHVDQPALGMPSRDYYLSDGNYKKVREAYLEFMVSIARIAREDRNLTQDEERVWEDMTQVLELETDIANSCECQLCASTGHLTCRRCRGQYGIFSGIQFYFYTSSPSVFSVVYLFMKFQGFNWTRYVQGIMSSVSVTVQPDEPIVVYCSPYLEKLRDVLSKHSHRTLQNYLAWMLIMERVSSMSRRFKDMRAHYRKALHGTTVEEVRWRDCVRYVQGNMENAVGALYVRETFSGNSKRMVRELIKKIQEAYVETLEELSWMDEQSKEKAREKAMAISEQIGYPDHILEEENKKLDEEYTHLNFSEENYFENILENLAASAQKGHKKLREPVDPDMWIIGIMLNFISFYASIFLSVFPAGILQPPFFSEKQLQALNFGGIGMVIGHEITHGFDDQGRNFDKDGNMYNWWSNFSAERFEDQSKCMVEQYGKFSWKLAGGQNVSGITTLGENIADNGGVRQAYKAYMKWVEREGEEPRLPGLEMDHKQLFFLNFAQVWCGACRPEYAIQSIKTDPHSPLEYRVLGSLQNFEAFSEAFHCAPGTPMNPEEKCRVW</sequence>
<protein>
    <submittedName>
        <fullName evidence="10">Membrane metallo-endopeptidase-like 1</fullName>
    </submittedName>
</protein>
<keyword evidence="7" id="KW-0472">Membrane</keyword>
<keyword evidence="7" id="KW-1133">Transmembrane helix</keyword>
<evidence type="ECO:0000259" key="9">
    <source>
        <dbReference type="Pfam" id="PF05649"/>
    </source>
</evidence>
<evidence type="ECO:0000259" key="8">
    <source>
        <dbReference type="Pfam" id="PF01431"/>
    </source>
</evidence>
<name>A0A8C1SJY8_CYPCA</name>
<keyword evidence="2" id="KW-0645">Protease</keyword>
<keyword evidence="5" id="KW-0862">Zinc</keyword>
<dbReference type="SUPFAM" id="SSF55486">
    <property type="entry name" value="Metalloproteases ('zincins'), catalytic domain"/>
    <property type="match status" value="1"/>
</dbReference>
<evidence type="ECO:0000256" key="3">
    <source>
        <dbReference type="ARBA" id="ARBA00022723"/>
    </source>
</evidence>
<dbReference type="Pfam" id="PF05649">
    <property type="entry name" value="Peptidase_M13_N"/>
    <property type="match status" value="1"/>
</dbReference>
<dbReference type="Ensembl" id="ENSCCRT00015008472.1">
    <property type="protein sequence ID" value="ENSCCRP00015008139.1"/>
    <property type="gene ID" value="ENSCCRG00015003898.1"/>
</dbReference>
<dbReference type="InterPro" id="IPR024079">
    <property type="entry name" value="MetalloPept_cat_dom_sf"/>
</dbReference>
<dbReference type="GO" id="GO:0016485">
    <property type="term" value="P:protein processing"/>
    <property type="evidence" value="ECO:0007669"/>
    <property type="project" value="TreeGrafter"/>
</dbReference>
<accession>A0A8C1SJY8</accession>
<dbReference type="Proteomes" id="UP000694700">
    <property type="component" value="Unplaced"/>
</dbReference>
<evidence type="ECO:0000256" key="2">
    <source>
        <dbReference type="ARBA" id="ARBA00022670"/>
    </source>
</evidence>
<dbReference type="GO" id="GO:0046872">
    <property type="term" value="F:metal ion binding"/>
    <property type="evidence" value="ECO:0007669"/>
    <property type="project" value="UniProtKB-KW"/>
</dbReference>
<evidence type="ECO:0000256" key="1">
    <source>
        <dbReference type="ARBA" id="ARBA00001947"/>
    </source>
</evidence>
<organism evidence="10 11">
    <name type="scientific">Cyprinus carpio</name>
    <name type="common">Common carp</name>
    <dbReference type="NCBI Taxonomy" id="7962"/>
    <lineage>
        <taxon>Eukaryota</taxon>
        <taxon>Metazoa</taxon>
        <taxon>Chordata</taxon>
        <taxon>Craniata</taxon>
        <taxon>Vertebrata</taxon>
        <taxon>Euteleostomi</taxon>
        <taxon>Actinopterygii</taxon>
        <taxon>Neopterygii</taxon>
        <taxon>Teleostei</taxon>
        <taxon>Ostariophysi</taxon>
        <taxon>Cypriniformes</taxon>
        <taxon>Cyprinidae</taxon>
        <taxon>Cyprininae</taxon>
        <taxon>Cyprinus</taxon>
    </lineage>
</organism>
<dbReference type="PANTHER" id="PTHR11733:SF141">
    <property type="entry name" value="MEMBRANE METALLO-ENDOPEPTIDASE-LIKE 1"/>
    <property type="match status" value="1"/>
</dbReference>
<dbReference type="AlphaFoldDB" id="A0A8C1SJY8"/>
<dbReference type="CDD" id="cd08662">
    <property type="entry name" value="M13"/>
    <property type="match status" value="1"/>
</dbReference>
<dbReference type="GO" id="GO:0005886">
    <property type="term" value="C:plasma membrane"/>
    <property type="evidence" value="ECO:0007669"/>
    <property type="project" value="TreeGrafter"/>
</dbReference>
<reference evidence="10" key="1">
    <citation type="submission" date="2025-08" db="UniProtKB">
        <authorList>
            <consortium name="Ensembl"/>
        </authorList>
    </citation>
    <scope>IDENTIFICATION</scope>
</reference>
<dbReference type="PRINTS" id="PR00786">
    <property type="entry name" value="NEPRILYSIN"/>
</dbReference>
<dbReference type="InterPro" id="IPR008753">
    <property type="entry name" value="Peptidase_M13_N"/>
</dbReference>
<evidence type="ECO:0000256" key="4">
    <source>
        <dbReference type="ARBA" id="ARBA00022801"/>
    </source>
</evidence>
<proteinExistence type="predicted"/>
<dbReference type="InterPro" id="IPR042089">
    <property type="entry name" value="Peptidase_M13_dom_2"/>
</dbReference>
<dbReference type="PANTHER" id="PTHR11733">
    <property type="entry name" value="ZINC METALLOPROTEASE FAMILY M13 NEPRILYSIN-RELATED"/>
    <property type="match status" value="1"/>
</dbReference>
<comment type="cofactor">
    <cofactor evidence="1">
        <name>Zn(2+)</name>
        <dbReference type="ChEBI" id="CHEBI:29105"/>
    </cofactor>
</comment>
<dbReference type="InterPro" id="IPR000718">
    <property type="entry name" value="Peptidase_M13"/>
</dbReference>
<keyword evidence="6" id="KW-0482">Metalloprotease</keyword>
<dbReference type="GO" id="GO:0004222">
    <property type="term" value="F:metalloendopeptidase activity"/>
    <property type="evidence" value="ECO:0007669"/>
    <property type="project" value="InterPro"/>
</dbReference>
<dbReference type="PROSITE" id="PS51885">
    <property type="entry name" value="NEPRILYSIN"/>
    <property type="match status" value="1"/>
</dbReference>
<feature type="transmembrane region" description="Helical" evidence="7">
    <location>
        <begin position="20"/>
        <end position="38"/>
    </location>
</feature>
<keyword evidence="7" id="KW-0812">Transmembrane</keyword>
<keyword evidence="4" id="KW-0378">Hydrolase</keyword>
<evidence type="ECO:0000313" key="11">
    <source>
        <dbReference type="Proteomes" id="UP000694700"/>
    </source>
</evidence>
<feature type="domain" description="Peptidase M13 N-terminal" evidence="9">
    <location>
        <begin position="65"/>
        <end position="489"/>
    </location>
</feature>
<evidence type="ECO:0000256" key="6">
    <source>
        <dbReference type="ARBA" id="ARBA00023049"/>
    </source>
</evidence>
<keyword evidence="3" id="KW-0479">Metal-binding</keyword>
<dbReference type="InterPro" id="IPR018497">
    <property type="entry name" value="Peptidase_M13_C"/>
</dbReference>
<evidence type="ECO:0000256" key="5">
    <source>
        <dbReference type="ARBA" id="ARBA00022833"/>
    </source>
</evidence>
<evidence type="ECO:0000313" key="10">
    <source>
        <dbReference type="Ensembl" id="ENSCCRP00015008139.1"/>
    </source>
</evidence>
<feature type="domain" description="Peptidase M13 C-terminal" evidence="8">
    <location>
        <begin position="553"/>
        <end position="756"/>
    </location>
</feature>
<dbReference type="PROSITE" id="PS51257">
    <property type="entry name" value="PROKAR_LIPOPROTEIN"/>
    <property type="match status" value="1"/>
</dbReference>
<dbReference type="Gene3D" id="3.40.390.10">
    <property type="entry name" value="Collagenase (Catalytic Domain)"/>
    <property type="match status" value="1"/>
</dbReference>
<evidence type="ECO:0000256" key="7">
    <source>
        <dbReference type="SAM" id="Phobius"/>
    </source>
</evidence>
<dbReference type="Gene3D" id="1.10.1380.10">
    <property type="entry name" value="Neutral endopeptidase , domain2"/>
    <property type="match status" value="1"/>
</dbReference>
<feature type="transmembrane region" description="Helical" evidence="7">
    <location>
        <begin position="297"/>
        <end position="322"/>
    </location>
</feature>